<feature type="compositionally biased region" description="Basic and acidic residues" evidence="1">
    <location>
        <begin position="50"/>
        <end position="60"/>
    </location>
</feature>
<keyword evidence="3" id="KW-1185">Reference proteome</keyword>
<evidence type="ECO:0000256" key="1">
    <source>
        <dbReference type="SAM" id="MobiDB-lite"/>
    </source>
</evidence>
<name>A0A2G4R8K7_9PROT</name>
<organism evidence="2 3">
    <name type="scientific">Acetobacter pomorum</name>
    <dbReference type="NCBI Taxonomy" id="65959"/>
    <lineage>
        <taxon>Bacteria</taxon>
        <taxon>Pseudomonadati</taxon>
        <taxon>Pseudomonadota</taxon>
        <taxon>Alphaproteobacteria</taxon>
        <taxon>Acetobacterales</taxon>
        <taxon>Acetobacteraceae</taxon>
        <taxon>Acetobacter</taxon>
    </lineage>
</organism>
<gene>
    <name evidence="2" type="ORF">CSR02_14335</name>
</gene>
<proteinExistence type="predicted"/>
<comment type="caution">
    <text evidence="2">The sequence shown here is derived from an EMBL/GenBank/DDBJ whole genome shotgun (WGS) entry which is preliminary data.</text>
</comment>
<dbReference type="AlphaFoldDB" id="A0A2G4R8K7"/>
<dbReference type="EMBL" id="PEBQ01000180">
    <property type="protein sequence ID" value="PHY92913.1"/>
    <property type="molecule type" value="Genomic_DNA"/>
</dbReference>
<accession>A0A2G4R8K7</accession>
<dbReference type="OrthoDB" id="9812066at2"/>
<sequence length="60" mass="6761">MLDEAPFDMIDSPLSSCRENRHVYALLIYGKNEQDDLTPDQKKAMASMAERIKKSDQGGT</sequence>
<evidence type="ECO:0000313" key="3">
    <source>
        <dbReference type="Proteomes" id="UP000228751"/>
    </source>
</evidence>
<reference evidence="2 3" key="1">
    <citation type="submission" date="2017-10" db="EMBL/GenBank/DDBJ databases">
        <title>Genomic analysis of the genus Acetobacter.</title>
        <authorList>
            <person name="Kim K.H."/>
            <person name="Chun B.H."/>
            <person name="Son A.R."/>
            <person name="Jeon C.O."/>
        </authorList>
    </citation>
    <scope>NUCLEOTIDE SEQUENCE [LARGE SCALE GENOMIC DNA]</scope>
    <source>
        <strain evidence="2 3">LHT 2458</strain>
    </source>
</reference>
<evidence type="ECO:0000313" key="2">
    <source>
        <dbReference type="EMBL" id="PHY92913.1"/>
    </source>
</evidence>
<dbReference type="Proteomes" id="UP000228751">
    <property type="component" value="Unassembled WGS sequence"/>
</dbReference>
<protein>
    <recommendedName>
        <fullName evidence="4">Addiction module toxin RelE</fullName>
    </recommendedName>
</protein>
<evidence type="ECO:0008006" key="4">
    <source>
        <dbReference type="Google" id="ProtNLM"/>
    </source>
</evidence>
<feature type="region of interest" description="Disordered" evidence="1">
    <location>
        <begin position="36"/>
        <end position="60"/>
    </location>
</feature>